<dbReference type="GO" id="GO:0051015">
    <property type="term" value="F:actin filament binding"/>
    <property type="evidence" value="ECO:0007669"/>
    <property type="project" value="TreeGrafter"/>
</dbReference>
<keyword evidence="5 6" id="KW-0009">Actin-binding</keyword>
<dbReference type="GO" id="GO:0005524">
    <property type="term" value="F:ATP binding"/>
    <property type="evidence" value="ECO:0007669"/>
    <property type="project" value="UniProtKB-UniRule"/>
</dbReference>
<protein>
    <submittedName>
        <fullName evidence="10">Myosin motor domain-containing protein</fullName>
    </submittedName>
</protein>
<accession>A0A1I7TQA4</accession>
<keyword evidence="4 6" id="KW-0505">Motor protein</keyword>
<dbReference type="Gene3D" id="3.40.850.10">
    <property type="entry name" value="Kinesin motor domain"/>
    <property type="match status" value="1"/>
</dbReference>
<keyword evidence="1 6" id="KW-0547">Nucleotide-binding</keyword>
<feature type="domain" description="Myosin motor" evidence="8">
    <location>
        <begin position="104"/>
        <end position="338"/>
    </location>
</feature>
<proteinExistence type="inferred from homology"/>
<evidence type="ECO:0000256" key="4">
    <source>
        <dbReference type="ARBA" id="ARBA00023175"/>
    </source>
</evidence>
<feature type="compositionally biased region" description="Low complexity" evidence="7">
    <location>
        <begin position="47"/>
        <end position="67"/>
    </location>
</feature>
<dbReference type="Proteomes" id="UP000095282">
    <property type="component" value="Unplaced"/>
</dbReference>
<dbReference type="GO" id="GO:0030139">
    <property type="term" value="C:endocytic vesicle"/>
    <property type="evidence" value="ECO:0007669"/>
    <property type="project" value="TreeGrafter"/>
</dbReference>
<dbReference type="SUPFAM" id="SSF52540">
    <property type="entry name" value="P-loop containing nucleoside triphosphate hydrolases"/>
    <property type="match status" value="1"/>
</dbReference>
<dbReference type="InterPro" id="IPR001609">
    <property type="entry name" value="Myosin_head_motor_dom-like"/>
</dbReference>
<dbReference type="AlphaFoldDB" id="A0A1I7TQA4"/>
<comment type="caution">
    <text evidence="6">Lacks conserved residue(s) required for the propagation of feature annotation.</text>
</comment>
<evidence type="ECO:0000259" key="8">
    <source>
        <dbReference type="PROSITE" id="PS51456"/>
    </source>
</evidence>
<keyword evidence="9" id="KW-1185">Reference proteome</keyword>
<evidence type="ECO:0000256" key="6">
    <source>
        <dbReference type="PROSITE-ProRule" id="PRU00782"/>
    </source>
</evidence>
<dbReference type="GO" id="GO:0016459">
    <property type="term" value="C:myosin complex"/>
    <property type="evidence" value="ECO:0007669"/>
    <property type="project" value="UniProtKB-KW"/>
</dbReference>
<comment type="similarity">
    <text evidence="6">Belongs to the TRAFAC class myosin-kinesin ATPase superfamily. Myosin family.</text>
</comment>
<feature type="binding site" evidence="6">
    <location>
        <begin position="201"/>
        <end position="208"/>
    </location>
    <ligand>
        <name>ATP</name>
        <dbReference type="ChEBI" id="CHEBI:30616"/>
    </ligand>
</feature>
<evidence type="ECO:0000256" key="3">
    <source>
        <dbReference type="ARBA" id="ARBA00023123"/>
    </source>
</evidence>
<feature type="compositionally biased region" description="Basic and acidic residues" evidence="7">
    <location>
        <begin position="27"/>
        <end position="46"/>
    </location>
</feature>
<feature type="region of interest" description="Disordered" evidence="7">
    <location>
        <begin position="1"/>
        <end position="78"/>
    </location>
</feature>
<dbReference type="GO" id="GO:0005886">
    <property type="term" value="C:plasma membrane"/>
    <property type="evidence" value="ECO:0007669"/>
    <property type="project" value="TreeGrafter"/>
</dbReference>
<dbReference type="WBParaSite" id="Csp11.Scaffold629.g10706.t2">
    <property type="protein sequence ID" value="Csp11.Scaffold629.g10706.t2"/>
    <property type="gene ID" value="Csp11.Scaffold629.g10706"/>
</dbReference>
<evidence type="ECO:0000256" key="5">
    <source>
        <dbReference type="ARBA" id="ARBA00023203"/>
    </source>
</evidence>
<organism evidence="9 10">
    <name type="scientific">Caenorhabditis tropicalis</name>
    <dbReference type="NCBI Taxonomy" id="1561998"/>
    <lineage>
        <taxon>Eukaryota</taxon>
        <taxon>Metazoa</taxon>
        <taxon>Ecdysozoa</taxon>
        <taxon>Nematoda</taxon>
        <taxon>Chromadorea</taxon>
        <taxon>Rhabditida</taxon>
        <taxon>Rhabditina</taxon>
        <taxon>Rhabditomorpha</taxon>
        <taxon>Rhabditoidea</taxon>
        <taxon>Rhabditidae</taxon>
        <taxon>Peloderinae</taxon>
        <taxon>Caenorhabditis</taxon>
    </lineage>
</organism>
<dbReference type="GO" id="GO:0007015">
    <property type="term" value="P:actin filament organization"/>
    <property type="evidence" value="ECO:0007669"/>
    <property type="project" value="TreeGrafter"/>
</dbReference>
<dbReference type="InterPro" id="IPR027417">
    <property type="entry name" value="P-loop_NTPase"/>
</dbReference>
<name>A0A1I7TQA4_9PELO</name>
<evidence type="ECO:0000313" key="10">
    <source>
        <dbReference type="WBParaSite" id="Csp11.Scaffold629.g10706.t2"/>
    </source>
</evidence>
<evidence type="ECO:0000256" key="2">
    <source>
        <dbReference type="ARBA" id="ARBA00022840"/>
    </source>
</evidence>
<sequence>MLRTLDKRQKGGGASSTIEAAQVKAKSQVEVKPVEKVQPIRKEPPVEKVAPVPRQEPQRQVPRQQPATSNKRAPIEDQLPPDYGRIVWITDPVDGFSAARIIDISKSGFTLTPLDTEDTVARRYEEVFSSEDDPRKSSYVANILISINPYQTIDGFYSTSKIKEYRGKSLGQKEPHIYAIADKSYREMKRNRKSQSIIVSGESGAGKTESQKAVLRYLCENWGAEAGPIQQRLLETNPILEAFGNAKTLRNNNSSRFGKFVQIHFANNGTVSGGFVSHYLLETSRICRQSSGERNYHIFYQLIAGSSPELFKYLSLGQPHCFNMYFLILNTFSVDNFL</sequence>
<keyword evidence="3 6" id="KW-0518">Myosin</keyword>
<keyword evidence="2 6" id="KW-0067">ATP-binding</keyword>
<dbReference type="STRING" id="1561998.A0A1I7TQA4"/>
<reference evidence="10" key="1">
    <citation type="submission" date="2016-11" db="UniProtKB">
        <authorList>
            <consortium name="WormBaseParasite"/>
        </authorList>
    </citation>
    <scope>IDENTIFICATION</scope>
</reference>
<dbReference type="PANTHER" id="PTHR13140:SF745">
    <property type="entry name" value="UNCONVENTIONAL MYOSIN-VI"/>
    <property type="match status" value="1"/>
</dbReference>
<evidence type="ECO:0000256" key="7">
    <source>
        <dbReference type="SAM" id="MobiDB-lite"/>
    </source>
</evidence>
<dbReference type="PANTHER" id="PTHR13140">
    <property type="entry name" value="MYOSIN"/>
    <property type="match status" value="1"/>
</dbReference>
<dbReference type="PROSITE" id="PS51456">
    <property type="entry name" value="MYOSIN_MOTOR"/>
    <property type="match status" value="1"/>
</dbReference>
<dbReference type="PRINTS" id="PR00193">
    <property type="entry name" value="MYOSINHEAVY"/>
</dbReference>
<dbReference type="InterPro" id="IPR036961">
    <property type="entry name" value="Kinesin_motor_dom_sf"/>
</dbReference>
<dbReference type="SMART" id="SM00242">
    <property type="entry name" value="MYSc"/>
    <property type="match status" value="1"/>
</dbReference>
<evidence type="ECO:0000256" key="1">
    <source>
        <dbReference type="ARBA" id="ARBA00022741"/>
    </source>
</evidence>
<evidence type="ECO:0000313" key="9">
    <source>
        <dbReference type="Proteomes" id="UP000095282"/>
    </source>
</evidence>
<dbReference type="GO" id="GO:0030048">
    <property type="term" value="P:actin filament-based movement"/>
    <property type="evidence" value="ECO:0007669"/>
    <property type="project" value="TreeGrafter"/>
</dbReference>
<dbReference type="Pfam" id="PF00063">
    <property type="entry name" value="Myosin_head"/>
    <property type="match status" value="1"/>
</dbReference>
<dbReference type="eggNOG" id="KOG0163">
    <property type="taxonomic scope" value="Eukaryota"/>
</dbReference>
<dbReference type="GO" id="GO:0000146">
    <property type="term" value="F:microfilament motor activity"/>
    <property type="evidence" value="ECO:0007669"/>
    <property type="project" value="TreeGrafter"/>
</dbReference>